<evidence type="ECO:0000256" key="1">
    <source>
        <dbReference type="ARBA" id="ARBA00004241"/>
    </source>
</evidence>
<reference evidence="16 17" key="1">
    <citation type="journal article" date="2004" name="Proc. Natl. Acad. Sci. U.S.A.">
        <title>Structural flexibility in the Burkholderia mallei genome.</title>
        <authorList>
            <person name="Nierman W.C."/>
            <person name="DeShazer D."/>
            <person name="Kim H.S."/>
            <person name="Tettelin H."/>
            <person name="Nelson K.E."/>
            <person name="Feldblyum T."/>
            <person name="Ulrich R.L."/>
            <person name="Ronning C.M."/>
            <person name="Brinkac L.M."/>
            <person name="Daugherty S.C."/>
            <person name="Davidsen T.D."/>
            <person name="Deboy R.T."/>
            <person name="Dimitrov G."/>
            <person name="Dodson R.J."/>
            <person name="Durkin A.S."/>
            <person name="Gwinn M.L."/>
            <person name="Haft D.H."/>
            <person name="Khouri H."/>
            <person name="Kolonay J.F."/>
            <person name="Madupu R."/>
            <person name="Mohammoud Y."/>
            <person name="Nelson W.C."/>
            <person name="Radune D."/>
            <person name="Romero C.M."/>
            <person name="Sarria S."/>
            <person name="Selengut J."/>
            <person name="Shamblin C."/>
            <person name="Sullivan S.A."/>
            <person name="White O."/>
            <person name="Yu Y."/>
            <person name="Zafar N."/>
            <person name="Zhou L."/>
            <person name="Fraser C.M."/>
        </authorList>
    </citation>
    <scope>NUCLEOTIDE SEQUENCE [LARGE SCALE GENOMIC DNA]</scope>
    <source>
        <strain evidence="16 17">ATCC 23344</strain>
    </source>
</reference>
<evidence type="ECO:0000259" key="12">
    <source>
        <dbReference type="Pfam" id="PF03895"/>
    </source>
</evidence>
<dbReference type="GO" id="GO:0009986">
    <property type="term" value="C:cell surface"/>
    <property type="evidence" value="ECO:0007669"/>
    <property type="project" value="UniProtKB-SubCell"/>
</dbReference>
<dbReference type="InterPro" id="IPR008635">
    <property type="entry name" value="Coiled_stalk_dom"/>
</dbReference>
<dbReference type="AlphaFoldDB" id="A0A0H2WCV7"/>
<dbReference type="KEGG" id="bma:BMAA1324"/>
<evidence type="ECO:0000256" key="8">
    <source>
        <dbReference type="ARBA" id="ARBA00022927"/>
    </source>
</evidence>
<protein>
    <submittedName>
        <fullName evidence="16">Haemagluttinin family protein</fullName>
    </submittedName>
</protein>
<feature type="domain" description="Trimeric autotransporter adhesin YadA-like head" evidence="13">
    <location>
        <begin position="194"/>
        <end position="209"/>
    </location>
</feature>
<feature type="domain" description="Trimeric autotransporter adhesin YadA-like stalk" evidence="14">
    <location>
        <begin position="713"/>
        <end position="749"/>
    </location>
</feature>
<evidence type="ECO:0000256" key="2">
    <source>
        <dbReference type="ARBA" id="ARBA00004442"/>
    </source>
</evidence>
<dbReference type="Proteomes" id="UP000006693">
    <property type="component" value="Chromosome 2"/>
</dbReference>
<evidence type="ECO:0000256" key="4">
    <source>
        <dbReference type="ARBA" id="ARBA00022448"/>
    </source>
</evidence>
<dbReference type="EMBL" id="CP000011">
    <property type="protein sequence ID" value="AAU46658.1"/>
    <property type="molecule type" value="Genomic_DNA"/>
</dbReference>
<dbReference type="PATRIC" id="fig|243160.12.peg.4883"/>
<keyword evidence="6" id="KW-0812">Transmembrane</keyword>
<evidence type="ECO:0000256" key="5">
    <source>
        <dbReference type="ARBA" id="ARBA00022452"/>
    </source>
</evidence>
<keyword evidence="4" id="KW-0813">Transport</keyword>
<evidence type="ECO:0000256" key="7">
    <source>
        <dbReference type="ARBA" id="ARBA00022729"/>
    </source>
</evidence>
<dbReference type="Gene3D" id="2.150.10.10">
    <property type="entry name" value="Serralysin-like metalloprotease, C-terminal"/>
    <property type="match status" value="5"/>
</dbReference>
<feature type="domain" description="ESPR" evidence="15">
    <location>
        <begin position="1"/>
        <end position="46"/>
    </location>
</feature>
<dbReference type="Gene3D" id="3.30.1300.30">
    <property type="entry name" value="GSPII I/J protein-like"/>
    <property type="match status" value="1"/>
</dbReference>
<sequence>MNKIYNVVWSRVRGQLIAVSEFSRSNGKCSTTQVVTAAPGVAGRTAASGRSRPSWTKLGLMSLAVSAAMGCMATDAAAQVSYAAGENAYAGPGGNTGPWAFYNPAFSAGTLLYGTAVGNYAYANGEGSSAYGDHATVKGRIGSAFGAYSEAAGDGSTAIGASARALPDFSIAIGTNAQALKDTGQSIPGREDIGTIAIGAGALAQGDNSDPLHVSAPNAFGGYSSATASGAVALGEGAASSGYYANALGSYSKASGAGAVAVGGGAQASAQGAVAIGGATSVDNATALSGYASASGVNAIAIGSGAQATGARSISIGTGNVVSGASSGAFGDPSTVTGTGSYSFGNNNTINSNNAFVLGNNVTIGPGFDGSVALGSGTTLAAANPTGSATITTSSGGQLTLSGFAGANPTSVVSVGAPGAERQITNVAAGRITPTSTDAVNGSQLYAVASTIDNAVNGGGIKYFHANSTLADSTAAGTDSVAVGPAALAYGNDSIAEGTNATAGVSGNPAVAGDVALGSGAQATGGRSLALGANASVNTAGGVALGAGSVANRAAGTYTDPITGSSFTTAFGAVSVGLEGSLRQITNVAAGTQATDAVNVGQLQGAIAQLNQTIQNITNGSNSGNTGNNGNNTGQTVSGQWITGNPSTYTPPVASGIGSTAAGSGSVASGANSVAIGDGASASGNNSVALGAHSVASAPNTVSVGSVGNERTISNVAPGVNGTDAVNVNQLNSGIGNAVGQANQYTDQKVDHLRREMNGGVAAAMAVAGLPQPTAPGKSMVAIAGSTWQGQQGFALGVSTISENGKWLYKGSLTTSTRGGTGAVLGAGYQW</sequence>
<evidence type="ECO:0000259" key="15">
    <source>
        <dbReference type="Pfam" id="PF13018"/>
    </source>
</evidence>
<evidence type="ECO:0000256" key="10">
    <source>
        <dbReference type="ARBA" id="ARBA00023237"/>
    </source>
</evidence>
<keyword evidence="7" id="KW-0732">Signal</keyword>
<organism evidence="16 17">
    <name type="scientific">Burkholderia mallei (strain ATCC 23344)</name>
    <dbReference type="NCBI Taxonomy" id="243160"/>
    <lineage>
        <taxon>Bacteria</taxon>
        <taxon>Pseudomonadati</taxon>
        <taxon>Pseudomonadota</taxon>
        <taxon>Betaproteobacteria</taxon>
        <taxon>Burkholderiales</taxon>
        <taxon>Burkholderiaceae</taxon>
        <taxon>Burkholderia</taxon>
        <taxon>pseudomallei group</taxon>
    </lineage>
</organism>
<dbReference type="Pfam" id="PF05658">
    <property type="entry name" value="YadA_head"/>
    <property type="match status" value="9"/>
</dbReference>
<keyword evidence="17" id="KW-1185">Reference proteome</keyword>
<evidence type="ECO:0000256" key="9">
    <source>
        <dbReference type="ARBA" id="ARBA00023136"/>
    </source>
</evidence>
<dbReference type="InterPro" id="IPR008640">
    <property type="entry name" value="Adhesin_Head_dom"/>
</dbReference>
<feature type="domain" description="Trimeric autotransporter adhesin YadA-like head" evidence="13">
    <location>
        <begin position="514"/>
        <end position="535"/>
    </location>
</feature>
<evidence type="ECO:0000313" key="17">
    <source>
        <dbReference type="Proteomes" id="UP000006693"/>
    </source>
</evidence>
<keyword evidence="9" id="KW-0472">Membrane</keyword>
<feature type="domain" description="Trimeric autotransporter adhesin YadA-like head" evidence="13">
    <location>
        <begin position="654"/>
        <end position="680"/>
    </location>
</feature>
<dbReference type="SUPFAM" id="SSF101967">
    <property type="entry name" value="Adhesin YadA, collagen-binding domain"/>
    <property type="match status" value="5"/>
</dbReference>
<name>A0A0H2WCV7_BURMA</name>
<feature type="compositionally biased region" description="Polar residues" evidence="11">
    <location>
        <begin position="637"/>
        <end position="648"/>
    </location>
</feature>
<feature type="domain" description="Trimeric autotransporter adhesin YadA-like stalk" evidence="14">
    <location>
        <begin position="423"/>
        <end position="458"/>
    </location>
</feature>
<dbReference type="InterPro" id="IPR045584">
    <property type="entry name" value="Pilin-like"/>
</dbReference>
<feature type="domain" description="Trimeric autotransporter adhesin YadA-like head" evidence="13">
    <location>
        <begin position="294"/>
        <end position="319"/>
    </location>
</feature>
<dbReference type="GO" id="GO:0009279">
    <property type="term" value="C:cell outer membrane"/>
    <property type="evidence" value="ECO:0007669"/>
    <property type="project" value="UniProtKB-SubCell"/>
</dbReference>
<evidence type="ECO:0000256" key="6">
    <source>
        <dbReference type="ARBA" id="ARBA00022692"/>
    </source>
</evidence>
<keyword evidence="10" id="KW-0998">Cell outer membrane</keyword>
<feature type="region of interest" description="Disordered" evidence="11">
    <location>
        <begin position="618"/>
        <end position="648"/>
    </location>
</feature>
<proteinExistence type="inferred from homology"/>
<feature type="domain" description="Trimeric autotransporter adhesin YadA-like head" evidence="13">
    <location>
        <begin position="114"/>
        <end position="135"/>
    </location>
</feature>
<dbReference type="InterPro" id="IPR005594">
    <property type="entry name" value="YadA_C"/>
</dbReference>
<keyword evidence="8" id="KW-0653">Protein transport</keyword>
<evidence type="ECO:0000259" key="13">
    <source>
        <dbReference type="Pfam" id="PF05658"/>
    </source>
</evidence>
<dbReference type="Gene3D" id="1.20.5.170">
    <property type="match status" value="1"/>
</dbReference>
<dbReference type="SUPFAM" id="SSF54523">
    <property type="entry name" value="Pili subunits"/>
    <property type="match status" value="1"/>
</dbReference>
<keyword evidence="5" id="KW-1134">Transmembrane beta strand</keyword>
<comment type="similarity">
    <text evidence="3">Belongs to the autotransporter-2 (AT-2) (TC 1.B.40) family.</text>
</comment>
<dbReference type="InterPro" id="IPR024973">
    <property type="entry name" value="ESPR"/>
</dbReference>
<feature type="domain" description="Trimeric autotransporter adhesin YadA-like head" evidence="13">
    <location>
        <begin position="682"/>
        <end position="706"/>
    </location>
</feature>
<accession>A0A0H2WCV7</accession>
<dbReference type="Pfam" id="PF05662">
    <property type="entry name" value="YadA_stalk"/>
    <property type="match status" value="3"/>
</dbReference>
<dbReference type="HOGENOM" id="CLU_004339_0_0_4"/>
<feature type="domain" description="Trimeric autotransporter adhesin YadA-like head" evidence="13">
    <location>
        <begin position="151"/>
        <end position="177"/>
    </location>
</feature>
<gene>
    <name evidence="16" type="ordered locus">BMAA1324</name>
</gene>
<dbReference type="Pfam" id="PF13018">
    <property type="entry name" value="ESPR"/>
    <property type="match status" value="1"/>
</dbReference>
<evidence type="ECO:0000259" key="14">
    <source>
        <dbReference type="Pfam" id="PF05662"/>
    </source>
</evidence>
<evidence type="ECO:0000256" key="11">
    <source>
        <dbReference type="SAM" id="MobiDB-lite"/>
    </source>
</evidence>
<comment type="subcellular location">
    <subcellularLocation>
        <location evidence="2">Cell outer membrane</location>
    </subcellularLocation>
    <subcellularLocation>
        <location evidence="1">Cell surface</location>
    </subcellularLocation>
</comment>
<feature type="compositionally biased region" description="Low complexity" evidence="11">
    <location>
        <begin position="618"/>
        <end position="636"/>
    </location>
</feature>
<dbReference type="InterPro" id="IPR011049">
    <property type="entry name" value="Serralysin-like_metalloprot_C"/>
</dbReference>
<evidence type="ECO:0000313" key="16">
    <source>
        <dbReference type="EMBL" id="AAU46658.1"/>
    </source>
</evidence>
<feature type="domain" description="Trimeric autotransporter adhesin YadA-like stalk" evidence="14">
    <location>
        <begin position="584"/>
        <end position="625"/>
    </location>
</feature>
<dbReference type="GO" id="GO:0015031">
    <property type="term" value="P:protein transport"/>
    <property type="evidence" value="ECO:0007669"/>
    <property type="project" value="UniProtKB-KW"/>
</dbReference>
<dbReference type="eggNOG" id="COG5295">
    <property type="taxonomic scope" value="Bacteria"/>
</dbReference>
<feature type="domain" description="Trimeric autotransporter adhesin YadA-like head" evidence="13">
    <location>
        <begin position="475"/>
        <end position="501"/>
    </location>
</feature>
<evidence type="ECO:0000256" key="3">
    <source>
        <dbReference type="ARBA" id="ARBA00005848"/>
    </source>
</evidence>
<dbReference type="Pfam" id="PF03895">
    <property type="entry name" value="YadA_anchor"/>
    <property type="match status" value="1"/>
</dbReference>
<feature type="domain" description="Trimeric autotransporter adhesin YadA-like C-terminal membrane anchor" evidence="12">
    <location>
        <begin position="771"/>
        <end position="831"/>
    </location>
</feature>
<feature type="domain" description="Trimeric autotransporter adhesin YadA-like head" evidence="13">
    <location>
        <begin position="254"/>
        <end position="278"/>
    </location>
</feature>